<comment type="caution">
    <text evidence="2">The sequence shown here is derived from an EMBL/GenBank/DDBJ whole genome shotgun (WGS) entry which is preliminary data.</text>
</comment>
<evidence type="ECO:0000259" key="1">
    <source>
        <dbReference type="Pfam" id="PF10189"/>
    </source>
</evidence>
<proteinExistence type="predicted"/>
<dbReference type="InterPro" id="IPR019333">
    <property type="entry name" value="INTS3_N"/>
</dbReference>
<protein>
    <submittedName>
        <fullName evidence="2">Integrator complex subunit 3-like protein</fullName>
    </submittedName>
</protein>
<dbReference type="GO" id="GO:0005737">
    <property type="term" value="C:cytoplasm"/>
    <property type="evidence" value="ECO:0007669"/>
    <property type="project" value="TreeGrafter"/>
</dbReference>
<evidence type="ECO:0000313" key="3">
    <source>
        <dbReference type="Proteomes" id="UP000634136"/>
    </source>
</evidence>
<dbReference type="PANTHER" id="PTHR13587:SF7">
    <property type="entry name" value="INTEGRATOR COMPLEX SUBUNIT 3"/>
    <property type="match status" value="1"/>
</dbReference>
<reference evidence="2" key="1">
    <citation type="submission" date="2020-09" db="EMBL/GenBank/DDBJ databases">
        <title>Genome-Enabled Discovery of Anthraquinone Biosynthesis in Senna tora.</title>
        <authorList>
            <person name="Kang S.-H."/>
            <person name="Pandey R.P."/>
            <person name="Lee C.-M."/>
            <person name="Sim J.-S."/>
            <person name="Jeong J.-T."/>
            <person name="Choi B.-S."/>
            <person name="Jung M."/>
            <person name="Ginzburg D."/>
            <person name="Zhao K."/>
            <person name="Won S.Y."/>
            <person name="Oh T.-J."/>
            <person name="Yu Y."/>
            <person name="Kim N.-H."/>
            <person name="Lee O.R."/>
            <person name="Lee T.-H."/>
            <person name="Bashyal P."/>
            <person name="Kim T.-S."/>
            <person name="Lee W.-H."/>
            <person name="Kawkins C."/>
            <person name="Kim C.-K."/>
            <person name="Kim J.S."/>
            <person name="Ahn B.O."/>
            <person name="Rhee S.Y."/>
            <person name="Sohng J.K."/>
        </authorList>
    </citation>
    <scope>NUCLEOTIDE SEQUENCE</scope>
    <source>
        <tissue evidence="2">Leaf</tissue>
    </source>
</reference>
<dbReference type="EMBL" id="JAAIUW010000006">
    <property type="protein sequence ID" value="KAF7827598.1"/>
    <property type="molecule type" value="Genomic_DNA"/>
</dbReference>
<gene>
    <name evidence="2" type="ORF">G2W53_018762</name>
</gene>
<organism evidence="2 3">
    <name type="scientific">Senna tora</name>
    <dbReference type="NCBI Taxonomy" id="362788"/>
    <lineage>
        <taxon>Eukaryota</taxon>
        <taxon>Viridiplantae</taxon>
        <taxon>Streptophyta</taxon>
        <taxon>Embryophyta</taxon>
        <taxon>Tracheophyta</taxon>
        <taxon>Spermatophyta</taxon>
        <taxon>Magnoliopsida</taxon>
        <taxon>eudicotyledons</taxon>
        <taxon>Gunneridae</taxon>
        <taxon>Pentapetalae</taxon>
        <taxon>rosids</taxon>
        <taxon>fabids</taxon>
        <taxon>Fabales</taxon>
        <taxon>Fabaceae</taxon>
        <taxon>Caesalpinioideae</taxon>
        <taxon>Cassia clade</taxon>
        <taxon>Senna</taxon>
    </lineage>
</organism>
<name>A0A834WNM6_9FABA</name>
<dbReference type="Proteomes" id="UP000634136">
    <property type="component" value="Unassembled WGS sequence"/>
</dbReference>
<dbReference type="PANTHER" id="PTHR13587">
    <property type="entry name" value="INTEGRATOR COMPLEX SUBUNIT 3"/>
    <property type="match status" value="1"/>
</dbReference>
<feature type="domain" description="Integrator complex subunit 3 N-terminal" evidence="1">
    <location>
        <begin position="45"/>
        <end position="453"/>
    </location>
</feature>
<keyword evidence="3" id="KW-1185">Reference proteome</keyword>
<accession>A0A834WNM6</accession>
<sequence>MVSRLTLVVSHEAENQIEVSLRHAFELLEPKLRPPFSLAIPKPDKYLELNRAILYGVFCEPHFAKTHMKHLHAIVCDGYAFFVKLLVEIIHHLYPKLVGSVKNQLIWVTKEMIDVFAVGFDGLLVSLLRQIIGGDISDGNLWLCFELVNIFLDKWHCILEEEPLVLSSALYTYLRLLADHCRPLNNEKLETLKQLEIDLCVKILREEFHLCLKIGRDIIRLLQDLVHVVEFRAIWKDLVLNPSQFKVSEFADISQIYCMKTSSRYFLLRVTPEMECHLRFLLTHVKLGHQKRHQLWFARKFLNGPNRETLIVDLVRFICCAHHPPNEIIQSDIVPRWAVIGWLLTSCRKSYVEANAKLALFYDWLFFNGSLDNIMNIEPAMLLMVHSIPKYIDMTHTLLEFLLLLVDNYDMEHKDIIIKGVSSAFQVLICKGVIHSYDVLASCPVLSPLLKEGIGRLLLPENYEGEPWINGNSLAACRGKAV</sequence>
<dbReference type="Pfam" id="PF10189">
    <property type="entry name" value="Ints3_N"/>
    <property type="match status" value="1"/>
</dbReference>
<evidence type="ECO:0000313" key="2">
    <source>
        <dbReference type="EMBL" id="KAF7827598.1"/>
    </source>
</evidence>
<dbReference type="AlphaFoldDB" id="A0A834WNM6"/>
<dbReference type="OrthoDB" id="2021145at2759"/>
<dbReference type="InterPro" id="IPR045334">
    <property type="entry name" value="INTS3"/>
</dbReference>